<feature type="signal peptide" evidence="3">
    <location>
        <begin position="1"/>
        <end position="27"/>
    </location>
</feature>
<accession>A0A6P6YM39</accession>
<evidence type="ECO:0000256" key="1">
    <source>
        <dbReference type="SAM" id="MobiDB-lite"/>
    </source>
</evidence>
<dbReference type="OrthoDB" id="6511728at2759"/>
<evidence type="ECO:0000256" key="3">
    <source>
        <dbReference type="SAM" id="SignalP"/>
    </source>
</evidence>
<protein>
    <submittedName>
        <fullName evidence="5">Uncharacterized protein LOC113799595</fullName>
    </submittedName>
</protein>
<feature type="region of interest" description="Disordered" evidence="1">
    <location>
        <begin position="341"/>
        <end position="370"/>
    </location>
</feature>
<organism evidence="4 5">
    <name type="scientific">Dermatophagoides pteronyssinus</name>
    <name type="common">European house dust mite</name>
    <dbReference type="NCBI Taxonomy" id="6956"/>
    <lineage>
        <taxon>Eukaryota</taxon>
        <taxon>Metazoa</taxon>
        <taxon>Ecdysozoa</taxon>
        <taxon>Arthropoda</taxon>
        <taxon>Chelicerata</taxon>
        <taxon>Arachnida</taxon>
        <taxon>Acari</taxon>
        <taxon>Acariformes</taxon>
        <taxon>Sarcoptiformes</taxon>
        <taxon>Astigmata</taxon>
        <taxon>Psoroptidia</taxon>
        <taxon>Analgoidea</taxon>
        <taxon>Pyroglyphidae</taxon>
        <taxon>Dermatophagoidinae</taxon>
        <taxon>Dermatophagoides</taxon>
    </lineage>
</organism>
<evidence type="ECO:0000256" key="2">
    <source>
        <dbReference type="SAM" id="Phobius"/>
    </source>
</evidence>
<dbReference type="KEGG" id="dpte:113799595"/>
<dbReference type="AlphaFoldDB" id="A0A6P6YM39"/>
<feature type="chain" id="PRO_5027759171" evidence="3">
    <location>
        <begin position="28"/>
        <end position="415"/>
    </location>
</feature>
<keyword evidence="2" id="KW-0812">Transmembrane</keyword>
<evidence type="ECO:0000313" key="5">
    <source>
        <dbReference type="RefSeq" id="XP_027206059.1"/>
    </source>
</evidence>
<dbReference type="RefSeq" id="XP_027206059.1">
    <property type="nucleotide sequence ID" value="XM_027350258.1"/>
</dbReference>
<keyword evidence="2" id="KW-1133">Transmembrane helix</keyword>
<keyword evidence="2" id="KW-0472">Membrane</keyword>
<proteinExistence type="predicted"/>
<keyword evidence="4" id="KW-1185">Reference proteome</keyword>
<feature type="compositionally biased region" description="Low complexity" evidence="1">
    <location>
        <begin position="351"/>
        <end position="370"/>
    </location>
</feature>
<name>A0A6P6YM39_DERPT</name>
<dbReference type="InParanoid" id="A0A6P6YM39"/>
<dbReference type="Proteomes" id="UP000515146">
    <property type="component" value="Unplaced"/>
</dbReference>
<reference evidence="5" key="1">
    <citation type="submission" date="2025-08" db="UniProtKB">
        <authorList>
            <consortium name="RefSeq"/>
        </authorList>
    </citation>
    <scope>IDENTIFICATION</scope>
    <source>
        <strain evidence="5">Airmid</strain>
    </source>
</reference>
<gene>
    <name evidence="5" type="primary">LOC113799595</name>
</gene>
<feature type="transmembrane region" description="Helical" evidence="2">
    <location>
        <begin position="298"/>
        <end position="319"/>
    </location>
</feature>
<evidence type="ECO:0000313" key="4">
    <source>
        <dbReference type="Proteomes" id="UP000515146"/>
    </source>
</evidence>
<sequence length="415" mass="47959">MLIKLYAIRFVWWVYLWSILSIEFINTTNETESNQICHSLAKDEDEAQGTNELNILAVGLTRKNFLLITRNFYVYEMPKESFDSSTNKLYLNATPIPMSVKFPTLFESSDFNKIKTKSFTVFILIRKNDDSDLLFITPWKKETRVNGLTFNLINHGIQEGIHFSQEFKELAISSDEYATFYTLHHSNTTNGLEIALYYCIFLGNCDLKNTFRLICYGDKHKQTIIIKNYDEICENDPVKWPITTGFVANNHFYLFEKNYVLIFSADAYSEANKAVPIEKRKLSSFFICSETSFLAKNGFIIMIILFILLLALCCLALLIRYKNSIFPNFSKKNLSTFNSKQQKQTTDIEETSSNKLPKTTTTTNENTTSSLLTNKTRSSELKSLPEIPSKTHQTVVKVKFSNNFNEIKNIKLNFK</sequence>
<keyword evidence="3" id="KW-0732">Signal</keyword>